<name>A0A6S6XXH8_9PROT</name>
<dbReference type="Gene3D" id="3.40.720.10">
    <property type="entry name" value="Alkaline Phosphatase, subunit A"/>
    <property type="match status" value="1"/>
</dbReference>
<gene>
    <name evidence="6" type="ORF">DENOEST_0394</name>
</gene>
<dbReference type="RefSeq" id="WP_145770491.1">
    <property type="nucleotide sequence ID" value="NZ_LR778301.1"/>
</dbReference>
<dbReference type="CDD" id="cd16025">
    <property type="entry name" value="PAS_like"/>
    <property type="match status" value="1"/>
</dbReference>
<comment type="similarity">
    <text evidence="1">Belongs to the sulfatase family.</text>
</comment>
<organism evidence="6 7">
    <name type="scientific">Denitratisoma oestradiolicum</name>
    <dbReference type="NCBI Taxonomy" id="311182"/>
    <lineage>
        <taxon>Bacteria</taxon>
        <taxon>Pseudomonadati</taxon>
        <taxon>Pseudomonadota</taxon>
        <taxon>Betaproteobacteria</taxon>
        <taxon>Nitrosomonadales</taxon>
        <taxon>Sterolibacteriaceae</taxon>
        <taxon>Denitratisoma</taxon>
    </lineage>
</organism>
<dbReference type="GO" id="GO:0046872">
    <property type="term" value="F:metal ion binding"/>
    <property type="evidence" value="ECO:0007669"/>
    <property type="project" value="UniProtKB-KW"/>
</dbReference>
<keyword evidence="7" id="KW-1185">Reference proteome</keyword>
<dbReference type="Gene3D" id="3.30.1120.10">
    <property type="match status" value="1"/>
</dbReference>
<dbReference type="SUPFAM" id="SSF53649">
    <property type="entry name" value="Alkaline phosphatase-like"/>
    <property type="match status" value="1"/>
</dbReference>
<dbReference type="PANTHER" id="PTHR42693">
    <property type="entry name" value="ARYLSULFATASE FAMILY MEMBER"/>
    <property type="match status" value="1"/>
</dbReference>
<dbReference type="Proteomes" id="UP000515733">
    <property type="component" value="Chromosome"/>
</dbReference>
<dbReference type="GO" id="GO:0016787">
    <property type="term" value="F:hydrolase activity"/>
    <property type="evidence" value="ECO:0007669"/>
    <property type="project" value="UniProtKB-KW"/>
</dbReference>
<dbReference type="InterPro" id="IPR017850">
    <property type="entry name" value="Alkaline_phosphatase_core_sf"/>
</dbReference>
<dbReference type="EMBL" id="LR778301">
    <property type="protein sequence ID" value="CAB1367559.1"/>
    <property type="molecule type" value="Genomic_DNA"/>
</dbReference>
<dbReference type="KEGG" id="doe:DENOEST_0394"/>
<dbReference type="OrthoDB" id="9766107at2"/>
<dbReference type="InterPro" id="IPR000917">
    <property type="entry name" value="Sulfatase_N"/>
</dbReference>
<dbReference type="PROSITE" id="PS00523">
    <property type="entry name" value="SULFATASE_1"/>
    <property type="match status" value="1"/>
</dbReference>
<feature type="domain" description="Sulfatase N-terminal" evidence="5">
    <location>
        <begin position="71"/>
        <end position="483"/>
    </location>
</feature>
<protein>
    <submittedName>
        <fullName evidence="6">Sulfatase</fullName>
    </submittedName>
</protein>
<evidence type="ECO:0000259" key="5">
    <source>
        <dbReference type="Pfam" id="PF00884"/>
    </source>
</evidence>
<keyword evidence="2" id="KW-0479">Metal-binding</keyword>
<evidence type="ECO:0000256" key="3">
    <source>
        <dbReference type="ARBA" id="ARBA00022801"/>
    </source>
</evidence>
<evidence type="ECO:0000256" key="2">
    <source>
        <dbReference type="ARBA" id="ARBA00022723"/>
    </source>
</evidence>
<keyword evidence="3" id="KW-0378">Hydrolase</keyword>
<accession>A0A6S6XXH8</accession>
<sequence>MPIHKNLCCLASILALLALATQATAAPAQPALDRSVLPLPQARFVGKVGRYPAESDRPMFPAQPGAPKGAPNVVLVLLDDVGFGQTSTFGGAIETPSLDRLSQQGLRFNQFHTTGLCSPTRAALLTGRNHHSVGSGKITEMASGYDGYNSMMGRDAASIAQVLRHNGYATAMFGKHHNTPDWETTAAGPFDRWPTGMGFEYFYGFLGGETSQFEPTLYENTRPVAEQPRPADYHLSSDLASRAIDWVQQLKSVAPDKPYFLYLAPGATHAPHHAPREWIDRFKGRFDAGWDEYRRLTLERQKQMGMVPADTQLTPRPEGIPAWDSLSAEQKRVAARMMEVFAGFTAHVDHEMGRVVEAVRSLPDGDNTLVLYVVGDNGGSAEGGPMGTLNAFTLYNGMRDDNAELLAHLDELGSARHNNHFPYGWAWAMNTPFPWYKMVPSHLGAIRNGLVVSWPQRFSGQGQVRSQFHHVVDIVPTILEAAGLPAPKRVDGVEQKPMAGVSMAYAFDQADAPSRHRTQYFEIQGNRAIYHDGWLASAKFYAISDFFTGREPLTDPSLVKWELYDLKRDFSQSRDLAAREPARLKAMESRFWAEMRTHGALPVTGVNTVEDMTGVYRPSYTRGRTRFAYPSGAQLPEINGPSIKNRSFRIDADVKLQPGSEGVLVAEGGRTGGYSLFIKGGRLHFVYNFLDKSHYQISSLETLPAQVRTLSAAFAYDGGGAGKGGVLTLLADGKKLAEGRIDHTLPARFAFTESFDVGLDSGSPVSDAYAAPYRFSGRLDQLRVELMP</sequence>
<evidence type="ECO:0000313" key="6">
    <source>
        <dbReference type="EMBL" id="CAB1367559.1"/>
    </source>
</evidence>
<dbReference type="InterPro" id="IPR050738">
    <property type="entry name" value="Sulfatase"/>
</dbReference>
<evidence type="ECO:0000256" key="4">
    <source>
        <dbReference type="ARBA" id="ARBA00022837"/>
    </source>
</evidence>
<evidence type="ECO:0000256" key="1">
    <source>
        <dbReference type="ARBA" id="ARBA00008779"/>
    </source>
</evidence>
<proteinExistence type="inferred from homology"/>
<dbReference type="Pfam" id="PF00884">
    <property type="entry name" value="Sulfatase"/>
    <property type="match status" value="1"/>
</dbReference>
<keyword evidence="4" id="KW-0106">Calcium</keyword>
<dbReference type="PANTHER" id="PTHR42693:SF43">
    <property type="entry name" value="BLL2667 PROTEIN"/>
    <property type="match status" value="1"/>
</dbReference>
<dbReference type="InterPro" id="IPR024607">
    <property type="entry name" value="Sulfatase_CS"/>
</dbReference>
<dbReference type="AlphaFoldDB" id="A0A6S6XXH8"/>
<reference evidence="6 7" key="1">
    <citation type="submission" date="2020-03" db="EMBL/GenBank/DDBJ databases">
        <authorList>
            <consortium name="Genoscope - CEA"/>
            <person name="William W."/>
        </authorList>
    </citation>
    <scope>NUCLEOTIDE SEQUENCE [LARGE SCALE GENOMIC DNA]</scope>
    <source>
        <strain evidence="7">DSM 16959</strain>
    </source>
</reference>
<evidence type="ECO:0000313" key="7">
    <source>
        <dbReference type="Proteomes" id="UP000515733"/>
    </source>
</evidence>